<dbReference type="Proteomes" id="UP000251800">
    <property type="component" value="Unassembled WGS sequence"/>
</dbReference>
<dbReference type="AlphaFoldDB" id="A0A383XRB8"/>
<organism evidence="1 2">
    <name type="scientific">Abyssibacter profundi</name>
    <dbReference type="NCBI Taxonomy" id="2182787"/>
    <lineage>
        <taxon>Bacteria</taxon>
        <taxon>Pseudomonadati</taxon>
        <taxon>Pseudomonadota</taxon>
        <taxon>Gammaproteobacteria</taxon>
        <taxon>Chromatiales</taxon>
        <taxon>Oceanococcaceae</taxon>
        <taxon>Abyssibacter</taxon>
    </lineage>
</organism>
<accession>A0A383XRB8</accession>
<proteinExistence type="predicted"/>
<evidence type="ECO:0000313" key="1">
    <source>
        <dbReference type="EMBL" id="PWN55172.1"/>
    </source>
</evidence>
<gene>
    <name evidence="1" type="ORF">DEH80_13165</name>
</gene>
<protein>
    <submittedName>
        <fullName evidence="1">Uncharacterized protein</fullName>
    </submittedName>
</protein>
<keyword evidence="2" id="KW-1185">Reference proteome</keyword>
<evidence type="ECO:0000313" key="2">
    <source>
        <dbReference type="Proteomes" id="UP000251800"/>
    </source>
</evidence>
<sequence>MADTSPENAEPTRVCAGIGRVAQDLAELKQDGASSDYAVRSVAGQLAKSGLTGSHVRRNYQPIVAIVAQVLDNAAISSLSAQSQRLLTEALCEDTTGFSDLGNIEQSLSDSYHRLRACESDLGRAEPLQLRQLRDCVDADLAEDE</sequence>
<comment type="caution">
    <text evidence="1">The sequence shown here is derived from an EMBL/GenBank/DDBJ whole genome shotgun (WGS) entry which is preliminary data.</text>
</comment>
<dbReference type="EMBL" id="QEQK01000012">
    <property type="protein sequence ID" value="PWN55172.1"/>
    <property type="molecule type" value="Genomic_DNA"/>
</dbReference>
<name>A0A383XRB8_9GAMM</name>
<reference evidence="1 2" key="1">
    <citation type="submission" date="2018-05" db="EMBL/GenBank/DDBJ databases">
        <title>Abyssibacter profundi OUC007T gen. nov., sp. nov, a marine bacterium isolated from seawater of the Mariana Trench.</title>
        <authorList>
            <person name="Zhou S."/>
        </authorList>
    </citation>
    <scope>NUCLEOTIDE SEQUENCE [LARGE SCALE GENOMIC DNA]</scope>
    <source>
        <strain evidence="1 2">OUC007</strain>
    </source>
</reference>